<dbReference type="InterPro" id="IPR045167">
    <property type="entry name" value="Hobbit"/>
</dbReference>
<dbReference type="InterPro" id="IPR019415">
    <property type="entry name" value="FMP27_SW_RBG"/>
</dbReference>
<sequence>MWIFDLIYTIVGVIIKILLFELLVQFAIWLILKIIKTPVRRFSFGILLGPAIRNTLIQLNGVSISIRTINLRASLDPTLVLSNIEITLPLDAGNQSVEQNNENTVKKPVVSFRLSKWQLLLFKILLRFKFYLNTIKVNINNGQHIKIDLLTGSIDHKKGGITEVEVFGHEITNENLYSMNHIVYLLTIKTSAIQEEGRSDSLIQIYEWNSYLKTSNTILNYELVNSTKNNEKSIESRKLDKTASVNDGPLIDDSIIHTFVDINKHLILRMRLIDLRIENINVIFSESKNLSISNLQLCLKSMNSNEKRTAWELVEFNSSIFEEYELSVSANTIVCQLSKTTSLRLPLVSFLITTDLLAHYTNKIPISKLKVVITINVINPSFFSTVDNLVHILKRAKFGTSKHESEEDQFTKEYILDQLNIKNFPSFTLEFSFSNFTSSIGLSDTEDLNLSLFSAQAIICHSKRPVLTDTSLEKTNKVQWSFIKNVSPNKEFANYMKMVGLSIAYLKLPETMDTRPISIPICGMERLDTFLEDLFSKKSKVQSTLRHFTITLDDIIVLEKLSTALGKLNSALYEKEKANIKNDKNLEYVSAKQPNVNVYTSIFNSLDWSYRLRCKDISFSLVVQQFLPSYQDPISPSDFNLTDISRGIKLLLNEFTFESNSEGKKLQVQSASIYRVVDTLHKHSKTESMLDIVNVELMSPNNFSDIYFDIPNIQIRFDVTTIWIIFFISAIWDRYNVKVMRSQTIKKPSKKKHPTNWNINLQMCDVYIILPSGLPLIFSIKYLSFRTLDMLLNLESFTIHCKSVFITKLPVLVNLLQITNLVFDVEKMFDEHIIDLKVVLLHIQPEYHMRLYIIIDDIITLFKSFKQIKLAFENILYFQRLYPSEMLARSLPKIRLKFENVLVGVEEDPFEQELGLIYKVGVFEQRERMRKVIEFDKQIDAFKKLSLAEKQNIMKNSTKSPYSSTMNEDEYIHQAKMRLYEHHSNSWIIRYRKAKLVYHHTPFHIEKKNFFGNEWYIYSKQKVITCADLVISNLNFNISPPSFPIEKFMDFIYDYGKGVPKDMQYTLLIIMGVDLYSDLFELRLRDYPIPVMSFSQVKTSGDIVFAEKMPTDASNRSIYVPFVNSVAAVPYNVFNSIYGTHILRTLNSIKLYYNLDSITSASLPSYLTWGKSLQPAFESLMLWFDYLTKPPLDPSEKLGFWDKFRYIVHGRWVFRFLEESAFHLNIKGSYDPYKIADDGAGLSFCWSKDVAVKVHDSKDPTEFLKINSNQFLLAIRDYTEVDKFDKVYMNLKGDVIWKMGLLFEQGDYQKIGMEERLPPNKPHYEINLVNPESVQDKSNHDSYAGFRTRYIHMSFGVYCFEQNANNNLYFSPNSIQLFLQWWNLFHQYTSGPIRQGPLFTDIVQNKNKFGTALFTIKYQLHLEPLSISHTFRHISNEYNNTDENQKVTFTGIKGRVKSLKIDLHQKRIKLAHIYKQLELTNSVWKFRMYAGEIDCIEADVRIISAIFDQDKIDELLIAESLTPITTNSKSKASLSCFMAKEDWFDSHDYYDVDYIPVGVVPSVFKALPLMYSPRISYFRKINEDGFPVPFPFGLEPSHTCIIGRNHPEFTQEQLALHRKQEVEARIKEILGLLNKFESHQGKNSSENKKISKLNKELHESKHRLHIIHNILNDLKRSEEITHIYTNDDLESSLDSRNESIFPGNDNIKLLRTNTVDSFVSMRRNSTVDAISTYDNRFMLHNIHLKIDKSITHHLLQYAHNWVERKSMRFFMTYKSVCIVQELLRASLEGMKSRFQEFGGLSDLFQIANAEFIQRFDEFNREVSNDNYEAIDSFLIRLISPQVQIRSDCEINDALILSARDIETGIIDINQVYGENGKQLPTDVDTIVETRYCVISKDLQLFTLFKDDLIKHGTSGFKSDGYGADDNTMFWPPWIPLEMCYDGALLEKHVVLRRRSMFMTFTQPNNLYFSQGNNDNSLSTCSNIRIAFPGVVLTSTSQQYCSVYAIIQDLLEYASSSDQKIVKLSKTLMEDEIRNSIEELNVSSIIELQDRVRNLLYIRAYMKLNEPLTYKELLPIINFETQTSIMRLTFLMTAIKQSYDKLGNNSDTSPQRLVWQISTEDLIWELFDKKNQPFVTIGLGPSKFLRIENSDGYDINVVSIKSLQCFNQQTNPVFTELFAPDKDHSHYDEEKPMVEISWVLGNPVGGISDVHDLIVSLQPSLFKMDHETGTHLMRYLFPDVSVSNDDGEDSASIISPRKSSSSSHSDSPAASYYGMSSTTTNRKDSGNWDIASSIIASSNNISKRVVSPFREMSNEYDKPEWNISEMVERSGEYFSVRNFQINQTFMSVSYKGTRKLFTDVNNLTVKIPTLLYQNKLWSRDELFTSLKKDIVKIVLHHLGSIIGNKFLPHKKENKKNIRQKYIDLIHSDVSLIPKLSKRTSSKSTVSIPFNGSNTNTTDDYDPLLMEGDLQPTRFFPTTNNEE</sequence>
<proteinExistence type="predicted"/>
<keyword evidence="7" id="KW-1185">Reference proteome</keyword>
<dbReference type="InterPro" id="IPR019449">
    <property type="entry name" value="FMP27_WPPW_RBG"/>
</dbReference>
<accession>A0ABR4NY78</accession>
<dbReference type="PANTHER" id="PTHR15678">
    <property type="entry name" value="ANTIGEN MLAA-22-RELATED"/>
    <property type="match status" value="1"/>
</dbReference>
<evidence type="ECO:0000313" key="7">
    <source>
        <dbReference type="Proteomes" id="UP001623330"/>
    </source>
</evidence>
<feature type="transmembrane region" description="Helical" evidence="2">
    <location>
        <begin position="6"/>
        <end position="32"/>
    </location>
</feature>
<feature type="domain" description="FMP27 SW motif-containing RBG unit" evidence="4">
    <location>
        <begin position="974"/>
        <end position="1068"/>
    </location>
</feature>
<reference evidence="6 7" key="1">
    <citation type="submission" date="2024-05" db="EMBL/GenBank/DDBJ databases">
        <title>Long read based assembly of the Candida bracarensis genome reveals expanded adhesin content.</title>
        <authorList>
            <person name="Marcet-Houben M."/>
            <person name="Ksiezopolska E."/>
            <person name="Gabaldon T."/>
        </authorList>
    </citation>
    <scope>NUCLEOTIDE SEQUENCE [LARGE SCALE GENOMIC DNA]</scope>
    <source>
        <strain evidence="6 7">CBM6</strain>
    </source>
</reference>
<dbReference type="Proteomes" id="UP001623330">
    <property type="component" value="Unassembled WGS sequence"/>
</dbReference>
<feature type="compositionally biased region" description="Low complexity" evidence="1">
    <location>
        <begin position="2249"/>
        <end position="2270"/>
    </location>
</feature>
<keyword evidence="2" id="KW-1133">Transmembrane helix</keyword>
<evidence type="ECO:0000256" key="2">
    <source>
        <dbReference type="SAM" id="Phobius"/>
    </source>
</evidence>
<dbReference type="SMART" id="SM01216">
    <property type="entry name" value="Fmp27_WPPW"/>
    <property type="match status" value="1"/>
</dbReference>
<evidence type="ECO:0000313" key="6">
    <source>
        <dbReference type="EMBL" id="KAL3233834.1"/>
    </source>
</evidence>
<evidence type="ECO:0000259" key="4">
    <source>
        <dbReference type="SMART" id="SM01215"/>
    </source>
</evidence>
<comment type="caution">
    <text evidence="6">The sequence shown here is derived from an EMBL/GenBank/DDBJ whole genome shotgun (WGS) entry which is preliminary data.</text>
</comment>
<dbReference type="Pfam" id="PF10344">
    <property type="entry name" value="Hobbit"/>
    <property type="match status" value="1"/>
</dbReference>
<name>A0ABR4NY78_9SACH</name>
<feature type="domain" description="FMP27 WPPW motif-containing RBG unit" evidence="5">
    <location>
        <begin position="1451"/>
        <end position="1939"/>
    </location>
</feature>
<keyword evidence="2" id="KW-0472">Membrane</keyword>
<keyword evidence="2" id="KW-0812">Transmembrane</keyword>
<gene>
    <name evidence="6" type="ORF">RNJ44_03874</name>
</gene>
<feature type="domain" description="FMP27/BLTP2/Hobbit GFWDK motif-containing RBG unit" evidence="3">
    <location>
        <begin position="1086"/>
        <end position="1235"/>
    </location>
</feature>
<dbReference type="EMBL" id="JBEVYD010000004">
    <property type="protein sequence ID" value="KAL3233834.1"/>
    <property type="molecule type" value="Genomic_DNA"/>
</dbReference>
<dbReference type="SMART" id="SM01215">
    <property type="entry name" value="Fmp27_SW"/>
    <property type="match status" value="1"/>
</dbReference>
<dbReference type="PANTHER" id="PTHR15678:SF6">
    <property type="entry name" value="BRIDGE-LIKE LIPID TRANSFER PROTEIN FAMILY MEMBER 2"/>
    <property type="match status" value="1"/>
</dbReference>
<evidence type="ECO:0000256" key="1">
    <source>
        <dbReference type="SAM" id="MobiDB-lite"/>
    </source>
</evidence>
<dbReference type="SMART" id="SM01214">
    <property type="entry name" value="Fmp27_GFWDK"/>
    <property type="match status" value="1"/>
</dbReference>
<evidence type="ECO:0000259" key="3">
    <source>
        <dbReference type="SMART" id="SM01214"/>
    </source>
</evidence>
<evidence type="ECO:0000259" key="5">
    <source>
        <dbReference type="SMART" id="SM01216"/>
    </source>
</evidence>
<protein>
    <submittedName>
        <fullName evidence="6">Uncharacterized protein</fullName>
    </submittedName>
</protein>
<feature type="region of interest" description="Disordered" evidence="1">
    <location>
        <begin position="2246"/>
        <end position="2279"/>
    </location>
</feature>
<organism evidence="6 7">
    <name type="scientific">Nakaseomyces bracarensis</name>
    <dbReference type="NCBI Taxonomy" id="273131"/>
    <lineage>
        <taxon>Eukaryota</taxon>
        <taxon>Fungi</taxon>
        <taxon>Dikarya</taxon>
        <taxon>Ascomycota</taxon>
        <taxon>Saccharomycotina</taxon>
        <taxon>Saccharomycetes</taxon>
        <taxon>Saccharomycetales</taxon>
        <taxon>Saccharomycetaceae</taxon>
        <taxon>Nakaseomyces</taxon>
    </lineage>
</organism>
<dbReference type="InterPro" id="IPR019441">
    <property type="entry name" value="FMP27/BLTP2/Hobbit_GFWDK_RBG"/>
</dbReference>